<feature type="region of interest" description="Disordered" evidence="1">
    <location>
        <begin position="1198"/>
        <end position="1269"/>
    </location>
</feature>
<sequence>MSCYQKDDKLKKSILLIYYLLLSQISADDYQQVTGNFQFVNSDNLITQKTSSYIRKSWLRNEDWIFGVRFSLEYMNEDSGYADKILQNVRICSSSKLQDLSNAGLEYFEEDKSIEIGYNLIIEQYCLDGSQVQFSATPLGYILYYFKSFQLFSEDEQVTERITVSIKGQEKKFNLLFLGTSPSDLEVSYQLSLNERWVIWFNIELADPKIKQLIFSFPSMITTGSFSKESLRFSFSIFDMGDTDSFYENYSIELTPDNIYVITMNVQDYLALTNNEIINLHSQISFSNSAFIQQANNELGSFSISLIDIEGFTKQQANGITLTKDNCIQGISNFQLVTQTLTIGRFSPISFSFQIDQNIQENSDIYFLFSNEIMILGQTLSSSTQNNSFIANNQEHQILGEIFQVQGASIAFKGFCIQLKQSDKITINLQGVYVSPNQLSQNSQFQLQIFDSQDKSKCLSYTQQLKLSPSTIQDITIVYSRATSQHFKISFTSENKIYKNDVIRIKIPDSFEFISPLSLQVHNSLSLNSIIQFISPQEILISNICDSNKKFYPQYTKISFSINQVLYDGSKIDSSKLVQIEINNNYGVLVQQRSIEITMETQPLIINKVNYSYFSLLTPPINPNSNIDDNMTMIEVSFQIKYNYLPENPAFLIFLPNQLRRDTKINNVIVEFDGSFISICGQDNSIKLKKLDIKLENNQEIQNRDVIEINCLNGNRYLQSNNNSDYILQIQGYKLPKLISKPSDQIIIQLVQQSNSYISDKIIFQQSDHYSIPFEVKNEWVFINTIPTKFLNSLYEFTLLDNQNQFNPQTSLKVLLQDEIEQGDILIIEADKSKVIIIQDIPPQKIPQLPIIQNINCSIVLPSGVIDNSMINECKLIELSTQYQIQAQFQYPQNIEWNKIQFEIVIPNIILQPQINELSMRFLLFSQDKYIISFQEQKIQYNQQLLLQKIDLIPLNFQNEQRYYFEYQKQELESIQLAFQSQFLLTNEESLQLHLQINQQLFFNQDFRCSIDFCGLQNFNLNCILQNGGKEIIVEQFELFLNCPQVTKADLVIKIFHPQINLQSSNQPSDTFTINWSLNYTSSQQIILLGSNQTTLQLKCEQEECKNCVNFGKNCIECKEGYYLYEQEKKCVQQCPSQTSLDKGENLCKTCLTQQYDCLQCNPLFLNTCIQCAQNYSITTTDPYYCYLPPSKTLRFLLPSPSPHNSPQANTSMSSSYLSPSSSTTLATSTISTTKTSRLTNQDRNVGQQAQQEQEGHNHQQNNKGETGLGDILGGLKKQARGLLLTLSIPVSLIFATLLKLKHSCLIKKKGNTIVPIQRKQSQMHDTDNCNSEILPKQLQALNQQQPNSQYLQKQNVTVSKEYEVGNFSWIATLLFFANLGDLAETPYILIVIMSESFNRSFDLSAPTFSQMNIEQITILVYMVINILCYLYCLLIILNPIIFSKSLPPIFSIFIRNVSSSINGTKNNFNQAYDKMQDQNQLQKSRIINSTSNCQKKKNNRSRCECFLLKQSINFIIRCVVAALSKSFCILYTNVGDVKGWFTCSVKEYLNLFKVFHRILCIHTMFNILAGILFTVTLTHIPFTPLKINDDSVVMNSQNSIVFSSLFDLLIFKVCMSFICYANCLHIQALIESAQLTLISSSTSATVNNSTQPSNGIGSSSQYIPQQEQYQLTQKQQELKQKSLSQSPYSVSSFPYILSYSPHHSPIMTSLK</sequence>
<dbReference type="SUPFAM" id="SSF57184">
    <property type="entry name" value="Growth factor receptor domain"/>
    <property type="match status" value="1"/>
</dbReference>
<dbReference type="InterPro" id="IPR009030">
    <property type="entry name" value="Growth_fac_rcpt_cys_sf"/>
</dbReference>
<evidence type="ECO:0000313" key="3">
    <source>
        <dbReference type="EMBL" id="QDH09124.1"/>
    </source>
</evidence>
<organism evidence="3">
    <name type="scientific">Tetrahymena canadensis</name>
    <dbReference type="NCBI Taxonomy" id="5894"/>
    <lineage>
        <taxon>Eukaryota</taxon>
        <taxon>Sar</taxon>
        <taxon>Alveolata</taxon>
        <taxon>Ciliophora</taxon>
        <taxon>Intramacronucleata</taxon>
        <taxon>Oligohymenophorea</taxon>
        <taxon>Hymenostomatida</taxon>
        <taxon>Tetrahymenina</taxon>
        <taxon>Tetrahymenidae</taxon>
        <taxon>Tetrahymena</taxon>
    </lineage>
</organism>
<feature type="transmembrane region" description="Helical" evidence="2">
    <location>
        <begin position="1601"/>
        <end position="1622"/>
    </location>
</feature>
<dbReference type="InterPro" id="IPR006212">
    <property type="entry name" value="Furin_repeat"/>
</dbReference>
<reference evidence="3" key="1">
    <citation type="submission" date="2018-12" db="EMBL/GenBank/DDBJ databases">
        <authorList>
            <person name="Yan G."/>
        </authorList>
    </citation>
    <scope>NUCLEOTIDE SEQUENCE</scope>
    <source>
        <strain evidence="3">30770</strain>
    </source>
</reference>
<feature type="compositionally biased region" description="Low complexity" evidence="1">
    <location>
        <begin position="1211"/>
        <end position="1240"/>
    </location>
</feature>
<proteinExistence type="predicted"/>
<feature type="transmembrane region" description="Helical" evidence="2">
    <location>
        <begin position="1555"/>
        <end position="1581"/>
    </location>
</feature>
<feature type="transmembrane region" description="Helical" evidence="2">
    <location>
        <begin position="1419"/>
        <end position="1442"/>
    </location>
</feature>
<gene>
    <name evidence="3" type="primary">MTB</name>
</gene>
<keyword evidence="2" id="KW-0812">Transmembrane</keyword>
<protein>
    <submittedName>
        <fullName evidence="3">MTBp</fullName>
    </submittedName>
</protein>
<keyword evidence="2" id="KW-0472">Membrane</keyword>
<accession>A0A513X5B1</accession>
<keyword evidence="2" id="KW-1133">Transmembrane helix</keyword>
<name>A0A513X5B1_TETCN</name>
<evidence type="ECO:0000256" key="1">
    <source>
        <dbReference type="SAM" id="MobiDB-lite"/>
    </source>
</evidence>
<dbReference type="EMBL" id="MK315126">
    <property type="protein sequence ID" value="QDH09124.1"/>
    <property type="molecule type" value="Genomic_DNA"/>
</dbReference>
<dbReference type="CDD" id="cd00064">
    <property type="entry name" value="FU"/>
    <property type="match status" value="1"/>
</dbReference>
<evidence type="ECO:0000256" key="2">
    <source>
        <dbReference type="SAM" id="Phobius"/>
    </source>
</evidence>